<reference evidence="2" key="1">
    <citation type="journal article" date="2020" name="Nature">
        <title>Giant virus diversity and host interactions through global metagenomics.</title>
        <authorList>
            <person name="Schulz F."/>
            <person name="Roux S."/>
            <person name="Paez-Espino D."/>
            <person name="Jungbluth S."/>
            <person name="Walsh D.A."/>
            <person name="Denef V.J."/>
            <person name="McMahon K.D."/>
            <person name="Konstantinidis K.T."/>
            <person name="Eloe-Fadrosh E.A."/>
            <person name="Kyrpides N.C."/>
            <person name="Woyke T."/>
        </authorList>
    </citation>
    <scope>NUCLEOTIDE SEQUENCE</scope>
    <source>
        <strain evidence="2">GVMAG-S-ERX555961-36</strain>
    </source>
</reference>
<feature type="transmembrane region" description="Helical" evidence="1">
    <location>
        <begin position="128"/>
        <end position="147"/>
    </location>
</feature>
<feature type="transmembrane region" description="Helical" evidence="1">
    <location>
        <begin position="6"/>
        <end position="25"/>
    </location>
</feature>
<proteinExistence type="predicted"/>
<sequence>MRFGDYIHSSVIFLQFIFLYGMFSNNIFSKSFIEDGFCISNKDKHFLYQSHALSFYSDTFFAGILYLMYKYLKVHNEELNNAKLLKPIKENITAILLHGFGHLNYALRPRPAVQTAYYYTFDTKPKRIMSILVMYNFWFYLIKAAYLNGTTSAFHGAALTNTILLNFFISKSYSFTYVQTILMLIASISELNSTDKDEYYNIKSVIVHLPLTFVGLIEAMYCDSFIKKYGGHLIYDSTIPISLIIYHMILRVRLGHCRKKRA</sequence>
<keyword evidence="1" id="KW-0472">Membrane</keyword>
<keyword evidence="1" id="KW-1133">Transmembrane helix</keyword>
<name>A0A6C0AV62_9ZZZZ</name>
<feature type="transmembrane region" description="Helical" evidence="1">
    <location>
        <begin position="200"/>
        <end position="221"/>
    </location>
</feature>
<dbReference type="EMBL" id="MN738761">
    <property type="protein sequence ID" value="QHS83652.1"/>
    <property type="molecule type" value="Genomic_DNA"/>
</dbReference>
<feature type="transmembrane region" description="Helical" evidence="1">
    <location>
        <begin position="233"/>
        <end position="252"/>
    </location>
</feature>
<dbReference type="AlphaFoldDB" id="A0A6C0AV62"/>
<evidence type="ECO:0000313" key="2">
    <source>
        <dbReference type="EMBL" id="QHS83652.1"/>
    </source>
</evidence>
<feature type="transmembrane region" description="Helical" evidence="1">
    <location>
        <begin position="46"/>
        <end position="68"/>
    </location>
</feature>
<protein>
    <submittedName>
        <fullName evidence="2">Uncharacterized protein</fullName>
    </submittedName>
</protein>
<keyword evidence="1" id="KW-0812">Transmembrane</keyword>
<accession>A0A6C0AV62</accession>
<evidence type="ECO:0000256" key="1">
    <source>
        <dbReference type="SAM" id="Phobius"/>
    </source>
</evidence>
<feature type="transmembrane region" description="Helical" evidence="1">
    <location>
        <begin position="167"/>
        <end position="188"/>
    </location>
</feature>
<organism evidence="2">
    <name type="scientific">viral metagenome</name>
    <dbReference type="NCBI Taxonomy" id="1070528"/>
    <lineage>
        <taxon>unclassified sequences</taxon>
        <taxon>metagenomes</taxon>
        <taxon>organismal metagenomes</taxon>
    </lineage>
</organism>